<dbReference type="Pfam" id="PF03486">
    <property type="entry name" value="HI0933_like"/>
    <property type="match status" value="1"/>
</dbReference>
<evidence type="ECO:0000313" key="6">
    <source>
        <dbReference type="EMBL" id="SZD71015.1"/>
    </source>
</evidence>
<protein>
    <submittedName>
        <fullName evidence="6">Flavoprotein, HI0933 family</fullName>
    </submittedName>
</protein>
<evidence type="ECO:0000256" key="3">
    <source>
        <dbReference type="ARBA" id="ARBA00022827"/>
    </source>
</evidence>
<dbReference type="Gene3D" id="3.50.50.60">
    <property type="entry name" value="FAD/NAD(P)-binding domain"/>
    <property type="match status" value="1"/>
</dbReference>
<dbReference type="InterPro" id="IPR055178">
    <property type="entry name" value="RsdA/BaiN/AoA(So)-like_dom"/>
</dbReference>
<dbReference type="InterPro" id="IPR023166">
    <property type="entry name" value="BaiN-like_dom_sf"/>
</dbReference>
<gene>
    <name evidence="6" type="ORF">SAMEA104719789_00106</name>
</gene>
<feature type="domain" description="RsdA/BaiN/AoA(So)-like Rossmann fold-like" evidence="4">
    <location>
        <begin position="3"/>
        <end position="393"/>
    </location>
</feature>
<dbReference type="NCBIfam" id="TIGR00275">
    <property type="entry name" value="aminoacetone oxidase family FAD-binding enzyme"/>
    <property type="match status" value="1"/>
</dbReference>
<dbReference type="PANTHER" id="PTHR42887:SF2">
    <property type="entry name" value="OS12G0638800 PROTEIN"/>
    <property type="match status" value="1"/>
</dbReference>
<evidence type="ECO:0000256" key="2">
    <source>
        <dbReference type="ARBA" id="ARBA00022630"/>
    </source>
</evidence>
<dbReference type="InterPro" id="IPR004792">
    <property type="entry name" value="BaiN-like"/>
</dbReference>
<organism evidence="6 7">
    <name type="scientific">Candidatus Ornithobacterium hominis</name>
    <dbReference type="NCBI Taxonomy" id="2497989"/>
    <lineage>
        <taxon>Bacteria</taxon>
        <taxon>Pseudomonadati</taxon>
        <taxon>Bacteroidota</taxon>
        <taxon>Flavobacteriia</taxon>
        <taxon>Flavobacteriales</taxon>
        <taxon>Weeksellaceae</taxon>
        <taxon>Ornithobacterium</taxon>
    </lineage>
</organism>
<reference evidence="6 7" key="1">
    <citation type="submission" date="2018-09" db="EMBL/GenBank/DDBJ databases">
        <authorList>
            <consortium name="Pathogen Informatics"/>
        </authorList>
    </citation>
    <scope>NUCLEOTIDE SEQUENCE [LARGE SCALE GENOMIC DNA]</scope>
    <source>
        <strain evidence="6 7">OH-22767</strain>
    </source>
</reference>
<dbReference type="Gene3D" id="1.10.8.260">
    <property type="entry name" value="HI0933 insert domain-like"/>
    <property type="match status" value="1"/>
</dbReference>
<dbReference type="InterPro" id="IPR036188">
    <property type="entry name" value="FAD/NAD-bd_sf"/>
</dbReference>
<dbReference type="PANTHER" id="PTHR42887">
    <property type="entry name" value="OS12G0638800 PROTEIN"/>
    <property type="match status" value="1"/>
</dbReference>
<keyword evidence="2" id="KW-0285">Flavoprotein</keyword>
<dbReference type="SUPFAM" id="SSF51905">
    <property type="entry name" value="FAD/NAD(P)-binding domain"/>
    <property type="match status" value="1"/>
</dbReference>
<dbReference type="AlphaFoldDB" id="A0A383TTX7"/>
<keyword evidence="3" id="KW-0274">FAD</keyword>
<evidence type="ECO:0000259" key="5">
    <source>
        <dbReference type="Pfam" id="PF22780"/>
    </source>
</evidence>
<dbReference type="Proteomes" id="UP000262142">
    <property type="component" value="Unassembled WGS sequence"/>
</dbReference>
<dbReference type="Gene3D" id="2.40.30.10">
    <property type="entry name" value="Translation factors"/>
    <property type="match status" value="1"/>
</dbReference>
<keyword evidence="7" id="KW-1185">Reference proteome</keyword>
<accession>A0A383TTX7</accession>
<dbReference type="InterPro" id="IPR057661">
    <property type="entry name" value="RsdA/BaiN/AoA(So)_Rossmann"/>
</dbReference>
<feature type="domain" description="RsdA/BaiN/AoA(So)-like insert" evidence="5">
    <location>
        <begin position="181"/>
        <end position="341"/>
    </location>
</feature>
<dbReference type="Pfam" id="PF22780">
    <property type="entry name" value="HI0933_like_1st"/>
    <property type="match status" value="1"/>
</dbReference>
<dbReference type="SUPFAM" id="SSF160996">
    <property type="entry name" value="HI0933 insert domain-like"/>
    <property type="match status" value="1"/>
</dbReference>
<name>A0A383TTX7_9FLAO</name>
<evidence type="ECO:0000256" key="1">
    <source>
        <dbReference type="ARBA" id="ARBA00001974"/>
    </source>
</evidence>
<sequence length="399" mass="45192">MQKIAIIGGGASGFFLGANLAPSFLVHIYEKATVPLQKVRASGGGRCNVTHACFDPSILTEFYPRGSRELRSIFYQFMCGDTMQWFEERKVPLKIEEDGRVFPISDNSLDVVETLIKENIKRKTQVHLQETVKAIKFENQRFKLETTQATEIFDAVVIASGSSRQMWELLKTLGHTVVAPVPSLFSFNCRDAFLKELPGTVFRNAEVQILDSSFRNAGDLLFTHRGFSGPAILVLSAWAARFLAEKKYQFQIQINFLGKTPDEILQGLKNFKKKHPQQLLTHHFPFELTKKFRKEFLKALEIPQERKYADLSNAEMQLIADFLSLKKFDIDGKITNKDEFVTAGGVDLKEIDFKNMQSKLIPNLFMLGEVLNIDAVTGGFNFQACWSEAAVLATYLNRL</sequence>
<evidence type="ECO:0000259" key="4">
    <source>
        <dbReference type="Pfam" id="PF03486"/>
    </source>
</evidence>
<dbReference type="OrthoDB" id="9773233at2"/>
<evidence type="ECO:0000313" key="7">
    <source>
        <dbReference type="Proteomes" id="UP000262142"/>
    </source>
</evidence>
<proteinExistence type="predicted"/>
<dbReference type="RefSeq" id="WP_119058721.1">
    <property type="nucleotide sequence ID" value="NZ_UNSC01000001.1"/>
</dbReference>
<comment type="cofactor">
    <cofactor evidence="1">
        <name>FAD</name>
        <dbReference type="ChEBI" id="CHEBI:57692"/>
    </cofactor>
</comment>
<dbReference type="EMBL" id="UNSC01000001">
    <property type="protein sequence ID" value="SZD71015.1"/>
    <property type="molecule type" value="Genomic_DNA"/>
</dbReference>